<sequence length="120" mass="13542">MKPEQAIMGYGIELSAFEHAMSLKIINRINHESVYRELSHDDSSDNHADLWINGDKFYVGLSAIIPVHATGTMWRILDKTQANQLIVDGITAHFNLAVPERAKLAKYVFDHADNFFDAQA</sequence>
<dbReference type="RefSeq" id="WP_010621101.1">
    <property type="nucleotide sequence ID" value="NZ_AZGF01000019.1"/>
</dbReference>
<evidence type="ECO:0000313" key="2">
    <source>
        <dbReference type="Proteomes" id="UP000051820"/>
    </source>
</evidence>
<dbReference type="EMBL" id="AZGF01000019">
    <property type="protein sequence ID" value="KRM11419.1"/>
    <property type="molecule type" value="Genomic_DNA"/>
</dbReference>
<evidence type="ECO:0000313" key="1">
    <source>
        <dbReference type="EMBL" id="KRM11419.1"/>
    </source>
</evidence>
<dbReference type="PATRIC" id="fig|1423807.3.peg.727"/>
<keyword evidence="2" id="KW-1185">Reference proteome</keyword>
<proteinExistence type="predicted"/>
<organism evidence="1 2">
    <name type="scientific">Paucilactobacillus suebicus DSM 5007 = KCTC 3549</name>
    <dbReference type="NCBI Taxonomy" id="1423807"/>
    <lineage>
        <taxon>Bacteria</taxon>
        <taxon>Bacillati</taxon>
        <taxon>Bacillota</taxon>
        <taxon>Bacilli</taxon>
        <taxon>Lactobacillales</taxon>
        <taxon>Lactobacillaceae</taxon>
        <taxon>Paucilactobacillus</taxon>
    </lineage>
</organism>
<dbReference type="STRING" id="1423807.FD16_GL000718"/>
<dbReference type="Proteomes" id="UP000051820">
    <property type="component" value="Unassembled WGS sequence"/>
</dbReference>
<reference evidence="1 2" key="1">
    <citation type="journal article" date="2015" name="Genome Announc.">
        <title>Expanding the biotechnology potential of lactobacilli through comparative genomics of 213 strains and associated genera.</title>
        <authorList>
            <person name="Sun Z."/>
            <person name="Harris H.M."/>
            <person name="McCann A."/>
            <person name="Guo C."/>
            <person name="Argimon S."/>
            <person name="Zhang W."/>
            <person name="Yang X."/>
            <person name="Jeffery I.B."/>
            <person name="Cooney J.C."/>
            <person name="Kagawa T.F."/>
            <person name="Liu W."/>
            <person name="Song Y."/>
            <person name="Salvetti E."/>
            <person name="Wrobel A."/>
            <person name="Rasinkangas P."/>
            <person name="Parkhill J."/>
            <person name="Rea M.C."/>
            <person name="O'Sullivan O."/>
            <person name="Ritari J."/>
            <person name="Douillard F.P."/>
            <person name="Paul Ross R."/>
            <person name="Yang R."/>
            <person name="Briner A.E."/>
            <person name="Felis G.E."/>
            <person name="de Vos W.M."/>
            <person name="Barrangou R."/>
            <person name="Klaenhammer T.R."/>
            <person name="Caufield P.W."/>
            <person name="Cui Y."/>
            <person name="Zhang H."/>
            <person name="O'Toole P.W."/>
        </authorList>
    </citation>
    <scope>NUCLEOTIDE SEQUENCE [LARGE SCALE GENOMIC DNA]</scope>
    <source>
        <strain evidence="1 2">DSM 5007</strain>
    </source>
</reference>
<name>A0A0R1W5M0_9LACO</name>
<accession>A0A0R1W5M0</accession>
<comment type="caution">
    <text evidence="1">The sequence shown here is derived from an EMBL/GenBank/DDBJ whole genome shotgun (WGS) entry which is preliminary data.</text>
</comment>
<gene>
    <name evidence="1" type="ORF">FD16_GL000718</name>
</gene>
<dbReference type="AlphaFoldDB" id="A0A0R1W5M0"/>
<protein>
    <submittedName>
        <fullName evidence="1">Uncharacterized protein</fullName>
    </submittedName>
</protein>